<dbReference type="PIRSF" id="PIRSF000709">
    <property type="entry name" value="6PFK_2-Ptase"/>
    <property type="match status" value="1"/>
</dbReference>
<dbReference type="InterPro" id="IPR001345">
    <property type="entry name" value="PG/BPGM_mutase_AS"/>
</dbReference>
<evidence type="ECO:0000313" key="8">
    <source>
        <dbReference type="Proteomes" id="UP000069771"/>
    </source>
</evidence>
<organism evidence="7 8">
    <name type="scientific">Faecalibaculum rodentium</name>
    <dbReference type="NCBI Taxonomy" id="1702221"/>
    <lineage>
        <taxon>Bacteria</taxon>
        <taxon>Bacillati</taxon>
        <taxon>Bacillota</taxon>
        <taxon>Erysipelotrichia</taxon>
        <taxon>Erysipelotrichales</taxon>
        <taxon>Erysipelotrichaceae</taxon>
        <taxon>Faecalibaculum</taxon>
    </lineage>
</organism>
<dbReference type="PATRIC" id="fig|1702221.3.peg.52"/>
<keyword evidence="3" id="KW-0324">Glycolysis</keyword>
<dbReference type="GO" id="GO:0006096">
    <property type="term" value="P:glycolytic process"/>
    <property type="evidence" value="ECO:0007669"/>
    <property type="project" value="UniProtKB-KW"/>
</dbReference>
<dbReference type="SUPFAM" id="SSF53254">
    <property type="entry name" value="Phosphoglycerate mutase-like"/>
    <property type="match status" value="1"/>
</dbReference>
<reference evidence="7 8" key="1">
    <citation type="journal article" date="2016" name="Gut Pathog.">
        <title>Whole genome sequencing of "Faecalibaculum rodentium" ALO17, isolated from C57BL/6J laboratory mouse feces.</title>
        <authorList>
            <person name="Lim S."/>
            <person name="Chang D.H."/>
            <person name="Ahn S."/>
            <person name="Kim B.C."/>
        </authorList>
    </citation>
    <scope>NUCLEOTIDE SEQUENCE [LARGE SCALE GENOMIC DNA]</scope>
    <source>
        <strain evidence="7 8">Alo17</strain>
    </source>
</reference>
<evidence type="ECO:0000256" key="2">
    <source>
        <dbReference type="ARBA" id="ARBA00012028"/>
    </source>
</evidence>
<dbReference type="PROSITE" id="PS00175">
    <property type="entry name" value="PG_MUTASE"/>
    <property type="match status" value="1"/>
</dbReference>
<dbReference type="CDD" id="cd07067">
    <property type="entry name" value="HP_PGM_like"/>
    <property type="match status" value="1"/>
</dbReference>
<dbReference type="AlphaFoldDB" id="A0A140DRB1"/>
<dbReference type="PANTHER" id="PTHR11931">
    <property type="entry name" value="PHOSPHOGLYCERATE MUTASE"/>
    <property type="match status" value="1"/>
</dbReference>
<gene>
    <name evidence="7" type="ORF">AALO17_00540</name>
</gene>
<evidence type="ECO:0000256" key="6">
    <source>
        <dbReference type="PIRSR" id="PIRSR613078-2"/>
    </source>
</evidence>
<feature type="binding site" evidence="6">
    <location>
        <position position="61"/>
    </location>
    <ligand>
        <name>substrate</name>
    </ligand>
</feature>
<evidence type="ECO:0000256" key="5">
    <source>
        <dbReference type="PIRSR" id="PIRSR613078-1"/>
    </source>
</evidence>
<dbReference type="SMART" id="SM00855">
    <property type="entry name" value="PGAM"/>
    <property type="match status" value="1"/>
</dbReference>
<sequence>MKKKLVLMRHGQTVFNQRKRIQGWVDSPLTPLGIEQAKFSAAYINGLDFTIDHAFSSTSERACDTLELVTNLPYERKKGLKEWNFGILDGEPEYLNPPLVQYDSFFKANG</sequence>
<dbReference type="EMBL" id="CP011391">
    <property type="protein sequence ID" value="AMK53188.1"/>
    <property type="molecule type" value="Genomic_DNA"/>
</dbReference>
<feature type="active site" description="Tele-phosphohistidine intermediate" evidence="5">
    <location>
        <position position="10"/>
    </location>
</feature>
<feature type="active site" description="Proton donor/acceptor" evidence="5">
    <location>
        <position position="82"/>
    </location>
</feature>
<name>A0A140DRB1_9FIRM</name>
<proteinExistence type="inferred from homology"/>
<evidence type="ECO:0000256" key="1">
    <source>
        <dbReference type="ARBA" id="ARBA00006717"/>
    </source>
</evidence>
<evidence type="ECO:0000256" key="4">
    <source>
        <dbReference type="ARBA" id="ARBA00023235"/>
    </source>
</evidence>
<keyword evidence="8" id="KW-1185">Reference proteome</keyword>
<comment type="similarity">
    <text evidence="1">Belongs to the phosphoglycerate mutase family. BPG-dependent PGAM subfamily.</text>
</comment>
<protein>
    <recommendedName>
        <fullName evidence="2">phosphoglycerate mutase (2,3-diphosphoglycerate-dependent)</fullName>
        <ecNumber evidence="2">5.4.2.11</ecNumber>
    </recommendedName>
</protein>
<evidence type="ECO:0000313" key="7">
    <source>
        <dbReference type="EMBL" id="AMK53188.1"/>
    </source>
</evidence>
<keyword evidence="4" id="KW-0413">Isomerase</keyword>
<feature type="binding site" evidence="6">
    <location>
        <begin position="9"/>
        <end position="16"/>
    </location>
    <ligand>
        <name>substrate</name>
    </ligand>
</feature>
<dbReference type="GO" id="GO:0004619">
    <property type="term" value="F:phosphoglycerate mutase activity"/>
    <property type="evidence" value="ECO:0007669"/>
    <property type="project" value="UniProtKB-EC"/>
</dbReference>
<dbReference type="EC" id="5.4.2.11" evidence="2"/>
<evidence type="ECO:0000256" key="3">
    <source>
        <dbReference type="ARBA" id="ARBA00023152"/>
    </source>
</evidence>
<dbReference type="Proteomes" id="UP000069771">
    <property type="component" value="Chromosome"/>
</dbReference>
<dbReference type="STRING" id="1702221.AALO17_00540"/>
<dbReference type="InterPro" id="IPR005952">
    <property type="entry name" value="Phosphogly_mut1"/>
</dbReference>
<dbReference type="Gene3D" id="3.40.50.1240">
    <property type="entry name" value="Phosphoglycerate mutase-like"/>
    <property type="match status" value="1"/>
</dbReference>
<accession>A0A140DRB1</accession>
<dbReference type="KEGG" id="fro:AALO17_00540"/>
<dbReference type="InterPro" id="IPR013078">
    <property type="entry name" value="His_Pase_superF_clade-1"/>
</dbReference>
<dbReference type="Pfam" id="PF00300">
    <property type="entry name" value="His_Phos_1"/>
    <property type="match status" value="1"/>
</dbReference>
<dbReference type="InterPro" id="IPR029033">
    <property type="entry name" value="His_PPase_superfam"/>
</dbReference>